<evidence type="ECO:0000313" key="1">
    <source>
        <dbReference type="EMBL" id="GBN16781.1"/>
    </source>
</evidence>
<dbReference type="AlphaFoldDB" id="A0A4Y2LPT9"/>
<accession>A0A4Y2LPT9</accession>
<protein>
    <submittedName>
        <fullName evidence="1">Uncharacterized protein</fullName>
    </submittedName>
</protein>
<sequence length="163" mass="17962">MEMPRPAVASGSNGRLIEQAATDSQGLWPHIIAPLQAAHATTPVLTGYDLSLAMGPTSHITIIVPIRESFQSPGVKQGKKGTPLFLERDRLKGESTFKRELYGLPTVIHSTVFEIQDDKLLRQCKKPMKNGDDGEKKVGIPFQLDFHSAHCAIKLKYDSRLGE</sequence>
<proteinExistence type="predicted"/>
<name>A0A4Y2LPT9_ARAVE</name>
<organism evidence="1 2">
    <name type="scientific">Araneus ventricosus</name>
    <name type="common">Orbweaver spider</name>
    <name type="synonym">Epeira ventricosa</name>
    <dbReference type="NCBI Taxonomy" id="182803"/>
    <lineage>
        <taxon>Eukaryota</taxon>
        <taxon>Metazoa</taxon>
        <taxon>Ecdysozoa</taxon>
        <taxon>Arthropoda</taxon>
        <taxon>Chelicerata</taxon>
        <taxon>Arachnida</taxon>
        <taxon>Araneae</taxon>
        <taxon>Araneomorphae</taxon>
        <taxon>Entelegynae</taxon>
        <taxon>Araneoidea</taxon>
        <taxon>Araneidae</taxon>
        <taxon>Araneus</taxon>
    </lineage>
</organism>
<gene>
    <name evidence="1" type="ORF">AVEN_231366_1</name>
</gene>
<keyword evidence="2" id="KW-1185">Reference proteome</keyword>
<reference evidence="1 2" key="1">
    <citation type="journal article" date="2019" name="Sci. Rep.">
        <title>Orb-weaving spider Araneus ventricosus genome elucidates the spidroin gene catalogue.</title>
        <authorList>
            <person name="Kono N."/>
            <person name="Nakamura H."/>
            <person name="Ohtoshi R."/>
            <person name="Moran D.A.P."/>
            <person name="Shinohara A."/>
            <person name="Yoshida Y."/>
            <person name="Fujiwara M."/>
            <person name="Mori M."/>
            <person name="Tomita M."/>
            <person name="Arakawa K."/>
        </authorList>
    </citation>
    <scope>NUCLEOTIDE SEQUENCE [LARGE SCALE GENOMIC DNA]</scope>
</reference>
<dbReference type="EMBL" id="BGPR01006183">
    <property type="protein sequence ID" value="GBN16781.1"/>
    <property type="molecule type" value="Genomic_DNA"/>
</dbReference>
<evidence type="ECO:0000313" key="2">
    <source>
        <dbReference type="Proteomes" id="UP000499080"/>
    </source>
</evidence>
<comment type="caution">
    <text evidence="1">The sequence shown here is derived from an EMBL/GenBank/DDBJ whole genome shotgun (WGS) entry which is preliminary data.</text>
</comment>
<dbReference type="Proteomes" id="UP000499080">
    <property type="component" value="Unassembled WGS sequence"/>
</dbReference>